<dbReference type="InterPro" id="IPR015943">
    <property type="entry name" value="WD40/YVTN_repeat-like_dom_sf"/>
</dbReference>
<dbReference type="PANTHER" id="PTHR31913">
    <property type="entry name" value="VACUOLAR IMPORT AND DEGRADATION PROTEIN 27"/>
    <property type="match status" value="1"/>
</dbReference>
<keyword evidence="5" id="KW-1185">Reference proteome</keyword>
<sequence length="623" mass="69125">MGTSQSRDGRFQHSESETESEDSGTEESESSTGTSHASSTNSFHSASGGGGGGSTSGATSKLKDADVLTKMGTLSLQTTTPQPMQRVKLYHHVGGNTPKAHWVVAEKQIGWEFLREEEEDEEEKRGFKSWLLVVGGRFKARVDDSLPIQFFDDQLRVDLVWKGVWAMKFMNSTDYKSFVTEYQNHRFENIHFLEPTEENKLKVFGKDFMLWAKGDGEEESIWQDAEDEFERKQKEKELRETYQEAAKSGVQSLTMGAMDNSFLVSNTGIDVLSNMSEGVHSKGVTIRLQNSGGNPSSYHTPKKGMLMQAEKTMMLLSPVKQQGQPHASGVSQLDLGTGKTVAEWKFAKDGTPITMLDVTNDAKGSQLESSSTFMGLDDNRLVRWDMRDKHGVVQDLSSPVLNWSEGHQFAKGTNFQCFATTGDGSVVVGSRDGKVRLYGITSMRQAKTAFPGLGAPITHVDVTYDGKWIVATTDTYMILISTVFKDKDGKFKTGFGGRGGSHIAAPRILKLKPVDVHEVGQGQKFHGGQFSWITEAGQLERNLVVTVGKYTAIWNFRRVKQSDHECYKHEKGLKSCYCYKLVNRDESIVESRFMHDAFTGLSSPEAPLVVATPTKYSSLIVNQ</sequence>
<dbReference type="Gene3D" id="2.130.10.10">
    <property type="entry name" value="YVTN repeat-like/Quinoprotein amine dehydrogenase"/>
    <property type="match status" value="1"/>
</dbReference>
<feature type="region of interest" description="Disordered" evidence="1">
    <location>
        <begin position="1"/>
        <end position="60"/>
    </location>
</feature>
<evidence type="ECO:0000256" key="1">
    <source>
        <dbReference type="SAM" id="MobiDB-lite"/>
    </source>
</evidence>
<dbReference type="PANTHER" id="PTHR31913:SF0">
    <property type="entry name" value="VACUOLAR IMPORT AND DEGRADATION PROTEIN 27"/>
    <property type="match status" value="1"/>
</dbReference>
<dbReference type="Pfam" id="PF23581">
    <property type="entry name" value="DUF7135"/>
    <property type="match status" value="1"/>
</dbReference>
<dbReference type="InterPro" id="IPR013863">
    <property type="entry name" value="VID27_C"/>
</dbReference>
<accession>A0ABP0WSA2</accession>
<name>A0ABP0WSA2_9BRYO</name>
<evidence type="ECO:0008006" key="6">
    <source>
        <dbReference type="Google" id="ProtNLM"/>
    </source>
</evidence>
<feature type="domain" description="DUF7135" evidence="3">
    <location>
        <begin position="69"/>
        <end position="205"/>
    </location>
</feature>
<feature type="compositionally biased region" description="Low complexity" evidence="1">
    <location>
        <begin position="30"/>
        <end position="46"/>
    </location>
</feature>
<reference evidence="4 5" key="1">
    <citation type="submission" date="2024-02" db="EMBL/GenBank/DDBJ databases">
        <authorList>
            <consortium name="ELIXIR-Norway"/>
            <consortium name="Elixir Norway"/>
        </authorList>
    </citation>
    <scope>NUCLEOTIDE SEQUENCE [LARGE SCALE GENOMIC DNA]</scope>
</reference>
<dbReference type="Proteomes" id="UP001497444">
    <property type="component" value="Chromosome 2"/>
</dbReference>
<proteinExistence type="predicted"/>
<protein>
    <recommendedName>
        <fullName evidence="6">Vacuolar import/degradation Vid27 C-terminal domain-containing protein</fullName>
    </recommendedName>
</protein>
<feature type="domain" description="Vacuolar import/degradation Vid27 C-terminal" evidence="2">
    <location>
        <begin position="252"/>
        <end position="569"/>
    </location>
</feature>
<dbReference type="InterPro" id="IPR040458">
    <property type="entry name" value="Vid27"/>
</dbReference>
<feature type="compositionally biased region" description="Acidic residues" evidence="1">
    <location>
        <begin position="17"/>
        <end position="29"/>
    </location>
</feature>
<organism evidence="4 5">
    <name type="scientific">Sphagnum jensenii</name>
    <dbReference type="NCBI Taxonomy" id="128206"/>
    <lineage>
        <taxon>Eukaryota</taxon>
        <taxon>Viridiplantae</taxon>
        <taxon>Streptophyta</taxon>
        <taxon>Embryophyta</taxon>
        <taxon>Bryophyta</taxon>
        <taxon>Sphagnophytina</taxon>
        <taxon>Sphagnopsida</taxon>
        <taxon>Sphagnales</taxon>
        <taxon>Sphagnaceae</taxon>
        <taxon>Sphagnum</taxon>
    </lineage>
</organism>
<dbReference type="InterPro" id="IPR036322">
    <property type="entry name" value="WD40_repeat_dom_sf"/>
</dbReference>
<dbReference type="InterPro" id="IPR055559">
    <property type="entry name" value="CYPRO4_DUF7135"/>
</dbReference>
<evidence type="ECO:0000259" key="2">
    <source>
        <dbReference type="Pfam" id="PF08553"/>
    </source>
</evidence>
<evidence type="ECO:0000313" key="4">
    <source>
        <dbReference type="EMBL" id="CAK9269264.1"/>
    </source>
</evidence>
<dbReference type="EMBL" id="OZ020097">
    <property type="protein sequence ID" value="CAK9269264.1"/>
    <property type="molecule type" value="Genomic_DNA"/>
</dbReference>
<dbReference type="Pfam" id="PF08553">
    <property type="entry name" value="VID27"/>
    <property type="match status" value="1"/>
</dbReference>
<evidence type="ECO:0000259" key="3">
    <source>
        <dbReference type="Pfam" id="PF23581"/>
    </source>
</evidence>
<gene>
    <name evidence="4" type="ORF">CSSPJE1EN1_LOCUS14742</name>
</gene>
<dbReference type="SUPFAM" id="SSF50978">
    <property type="entry name" value="WD40 repeat-like"/>
    <property type="match status" value="1"/>
</dbReference>
<evidence type="ECO:0000313" key="5">
    <source>
        <dbReference type="Proteomes" id="UP001497444"/>
    </source>
</evidence>
<feature type="compositionally biased region" description="Basic and acidic residues" evidence="1">
    <location>
        <begin position="7"/>
        <end position="16"/>
    </location>
</feature>